<reference evidence="8 9" key="1">
    <citation type="submission" date="2016-07" db="EMBL/GenBank/DDBJ databases">
        <title>Pervasive Adenine N6-methylation of Active Genes in Fungi.</title>
        <authorList>
            <consortium name="DOE Joint Genome Institute"/>
            <person name="Mondo S.J."/>
            <person name="Dannebaum R.O."/>
            <person name="Kuo R.C."/>
            <person name="Labutti K."/>
            <person name="Haridas S."/>
            <person name="Kuo A."/>
            <person name="Salamov A."/>
            <person name="Ahrendt S.R."/>
            <person name="Lipzen A."/>
            <person name="Sullivan W."/>
            <person name="Andreopoulos W.B."/>
            <person name="Clum A."/>
            <person name="Lindquist E."/>
            <person name="Daum C."/>
            <person name="Ramamoorthy G.K."/>
            <person name="Gryganskyi A."/>
            <person name="Culley D."/>
            <person name="Magnuson J.K."/>
            <person name="James T.Y."/>
            <person name="O'Malley M.A."/>
            <person name="Stajich J.E."/>
            <person name="Spatafora J.W."/>
            <person name="Visel A."/>
            <person name="Grigoriev I.V."/>
        </authorList>
    </citation>
    <scope>NUCLEOTIDE SEQUENCE [LARGE SCALE GENOMIC DNA]</scope>
    <source>
        <strain evidence="8 9">PL171</strain>
    </source>
</reference>
<evidence type="ECO:0000256" key="5">
    <source>
        <dbReference type="ARBA" id="ARBA00023136"/>
    </source>
</evidence>
<dbReference type="STRING" id="765915.A0A1Y2HDS3"/>
<evidence type="ECO:0000313" key="8">
    <source>
        <dbReference type="EMBL" id="ORZ31222.1"/>
    </source>
</evidence>
<keyword evidence="5 6" id="KW-0472">Membrane</keyword>
<keyword evidence="9" id="KW-1185">Reference proteome</keyword>
<dbReference type="Pfam" id="PF04588">
    <property type="entry name" value="HIG_1_N"/>
    <property type="match status" value="1"/>
</dbReference>
<dbReference type="PANTHER" id="PTHR12297">
    <property type="entry name" value="HYPOXIA-INDUCBILE GENE 1 HIG1 -RELATED"/>
    <property type="match status" value="1"/>
</dbReference>
<comment type="caution">
    <text evidence="8">The sequence shown here is derived from an EMBL/GenBank/DDBJ whole genome shotgun (WGS) entry which is preliminary data.</text>
</comment>
<feature type="domain" description="HIG1" evidence="7">
    <location>
        <begin position="64"/>
        <end position="155"/>
    </location>
</feature>
<dbReference type="Gene3D" id="6.10.140.1320">
    <property type="match status" value="1"/>
</dbReference>
<evidence type="ECO:0000256" key="2">
    <source>
        <dbReference type="ARBA" id="ARBA00022692"/>
    </source>
</evidence>
<evidence type="ECO:0000256" key="4">
    <source>
        <dbReference type="ARBA" id="ARBA00023128"/>
    </source>
</evidence>
<feature type="transmembrane region" description="Helical" evidence="6">
    <location>
        <begin position="125"/>
        <end position="144"/>
    </location>
</feature>
<proteinExistence type="predicted"/>
<dbReference type="Proteomes" id="UP000193411">
    <property type="component" value="Unassembled WGS sequence"/>
</dbReference>
<evidence type="ECO:0000256" key="1">
    <source>
        <dbReference type="ARBA" id="ARBA00004325"/>
    </source>
</evidence>
<dbReference type="GO" id="GO:0031966">
    <property type="term" value="C:mitochondrial membrane"/>
    <property type="evidence" value="ECO:0007669"/>
    <property type="project" value="UniProtKB-SubCell"/>
</dbReference>
<keyword evidence="2 6" id="KW-0812">Transmembrane</keyword>
<evidence type="ECO:0000259" key="7">
    <source>
        <dbReference type="PROSITE" id="PS51503"/>
    </source>
</evidence>
<name>A0A1Y2HDS3_9FUNG</name>
<sequence>MDGRNQAATDPSLSVSYRNFDSGSATFYPPSFVKFTRDSRATLRRPNPFEISSIIRIHSTDKFIQVININMPYHAPETFWQKVKRKSIEEPLVPIGMTATVFALLKGVSAFRAGDQKTSQQMMRWRIAGQGFTLAAALAGLWMYRDKYQQSRIDRLNERTAPRKSGDADDD</sequence>
<dbReference type="InterPro" id="IPR050355">
    <property type="entry name" value="RCF1"/>
</dbReference>
<evidence type="ECO:0000256" key="6">
    <source>
        <dbReference type="SAM" id="Phobius"/>
    </source>
</evidence>
<gene>
    <name evidence="8" type="ORF">BCR44DRAFT_1502986</name>
</gene>
<dbReference type="AlphaFoldDB" id="A0A1Y2HDS3"/>
<evidence type="ECO:0000313" key="9">
    <source>
        <dbReference type="Proteomes" id="UP000193411"/>
    </source>
</evidence>
<organism evidence="8 9">
    <name type="scientific">Catenaria anguillulae PL171</name>
    <dbReference type="NCBI Taxonomy" id="765915"/>
    <lineage>
        <taxon>Eukaryota</taxon>
        <taxon>Fungi</taxon>
        <taxon>Fungi incertae sedis</taxon>
        <taxon>Blastocladiomycota</taxon>
        <taxon>Blastocladiomycetes</taxon>
        <taxon>Blastocladiales</taxon>
        <taxon>Catenariaceae</taxon>
        <taxon>Catenaria</taxon>
    </lineage>
</organism>
<dbReference type="GO" id="GO:0097250">
    <property type="term" value="P:mitochondrial respirasome assembly"/>
    <property type="evidence" value="ECO:0007669"/>
    <property type="project" value="TreeGrafter"/>
</dbReference>
<comment type="subcellular location">
    <subcellularLocation>
        <location evidence="1">Mitochondrion membrane</location>
    </subcellularLocation>
</comment>
<keyword evidence="3 6" id="KW-1133">Transmembrane helix</keyword>
<dbReference type="PROSITE" id="PS51503">
    <property type="entry name" value="HIG1"/>
    <property type="match status" value="1"/>
</dbReference>
<dbReference type="PANTHER" id="PTHR12297:SF3">
    <property type="entry name" value="HIG1 DOMAIN FAMILY MEMBER 1A"/>
    <property type="match status" value="1"/>
</dbReference>
<dbReference type="EMBL" id="MCFL01000064">
    <property type="protein sequence ID" value="ORZ31222.1"/>
    <property type="molecule type" value="Genomic_DNA"/>
</dbReference>
<dbReference type="InterPro" id="IPR007667">
    <property type="entry name" value="Hypoxia_induced_domain"/>
</dbReference>
<feature type="transmembrane region" description="Helical" evidence="6">
    <location>
        <begin position="92"/>
        <end position="113"/>
    </location>
</feature>
<evidence type="ECO:0000256" key="3">
    <source>
        <dbReference type="ARBA" id="ARBA00022989"/>
    </source>
</evidence>
<dbReference type="OrthoDB" id="6604018at2759"/>
<keyword evidence="4" id="KW-0496">Mitochondrion</keyword>
<accession>A0A1Y2HDS3</accession>
<protein>
    <submittedName>
        <fullName evidence="8">Hypoxia induced protein conserved region-domain-containing protein</fullName>
    </submittedName>
</protein>